<comment type="caution">
    <text evidence="2">The sequence shown here is derived from an EMBL/GenBank/DDBJ whole genome shotgun (WGS) entry which is preliminary data.</text>
</comment>
<dbReference type="EMBL" id="CAJMWS010000329">
    <property type="protein sequence ID" value="CAE6433658.1"/>
    <property type="molecule type" value="Genomic_DNA"/>
</dbReference>
<name>A0A8H2XV06_9AGAM</name>
<feature type="region of interest" description="Disordered" evidence="1">
    <location>
        <begin position="108"/>
        <end position="133"/>
    </location>
</feature>
<organism evidence="2 3">
    <name type="scientific">Rhizoctonia solani</name>
    <dbReference type="NCBI Taxonomy" id="456999"/>
    <lineage>
        <taxon>Eukaryota</taxon>
        <taxon>Fungi</taxon>
        <taxon>Dikarya</taxon>
        <taxon>Basidiomycota</taxon>
        <taxon>Agaricomycotina</taxon>
        <taxon>Agaricomycetes</taxon>
        <taxon>Cantharellales</taxon>
        <taxon>Ceratobasidiaceae</taxon>
        <taxon>Rhizoctonia</taxon>
    </lineage>
</organism>
<feature type="region of interest" description="Disordered" evidence="1">
    <location>
        <begin position="1"/>
        <end position="62"/>
    </location>
</feature>
<feature type="compositionally biased region" description="Basic and acidic residues" evidence="1">
    <location>
        <begin position="119"/>
        <end position="133"/>
    </location>
</feature>
<proteinExistence type="predicted"/>
<gene>
    <name evidence="2" type="ORF">RDB_LOCUS112700</name>
</gene>
<accession>A0A8H2XV06</accession>
<reference evidence="2" key="1">
    <citation type="submission" date="2021-01" db="EMBL/GenBank/DDBJ databases">
        <authorList>
            <person name="Kaushik A."/>
        </authorList>
    </citation>
    <scope>NUCLEOTIDE SEQUENCE</scope>
    <source>
        <strain evidence="2">AG1-1C</strain>
    </source>
</reference>
<evidence type="ECO:0000313" key="3">
    <source>
        <dbReference type="Proteomes" id="UP000663846"/>
    </source>
</evidence>
<dbReference type="Proteomes" id="UP000663846">
    <property type="component" value="Unassembled WGS sequence"/>
</dbReference>
<dbReference type="AlphaFoldDB" id="A0A8H2XV06"/>
<evidence type="ECO:0000256" key="1">
    <source>
        <dbReference type="SAM" id="MobiDB-lite"/>
    </source>
</evidence>
<sequence>MVKDTGRITSTLQPLITPPPSHRKPANKPLIPQDHSVSPTTDKKLYGSNNSNGYCHGKTKGGKDCRTKVKESMYCRHHDPERRRCLGTTLKDEGCKLSVPKGQLYCHHHKPATSGGSTKECRKSVAPEVDYDK</sequence>
<evidence type="ECO:0000313" key="2">
    <source>
        <dbReference type="EMBL" id="CAE6433658.1"/>
    </source>
</evidence>
<protein>
    <submittedName>
        <fullName evidence="2">Uncharacterized protein</fullName>
    </submittedName>
</protein>